<protein>
    <submittedName>
        <fullName evidence="2">Glycosyltransferase family 2 protein</fullName>
    </submittedName>
</protein>
<evidence type="ECO:0000313" key="3">
    <source>
        <dbReference type="Proteomes" id="UP000252189"/>
    </source>
</evidence>
<dbReference type="Pfam" id="PF00535">
    <property type="entry name" value="Glycos_transf_2"/>
    <property type="match status" value="1"/>
</dbReference>
<reference evidence="2 3" key="1">
    <citation type="submission" date="2018-07" db="EMBL/GenBank/DDBJ databases">
        <title>Genome sequences of Haloplanus salinus JCM 18368T.</title>
        <authorList>
            <person name="Kim Y.B."/>
            <person name="Roh S.W."/>
        </authorList>
    </citation>
    <scope>NUCLEOTIDE SEQUENCE [LARGE SCALE GENOMIC DNA]</scope>
    <source>
        <strain evidence="2 3">JCM 18368</strain>
    </source>
</reference>
<dbReference type="GO" id="GO:0016740">
    <property type="term" value="F:transferase activity"/>
    <property type="evidence" value="ECO:0007669"/>
    <property type="project" value="UniProtKB-KW"/>
</dbReference>
<dbReference type="InterPro" id="IPR001173">
    <property type="entry name" value="Glyco_trans_2-like"/>
</dbReference>
<sequence length="320" mass="37006">MVEYTIAVCNYNMAETLEESVRSIDDLIDDRFEILVLDDGSTDGSLKILDRLEAELPRVRVVHDDNNNLAEARRASVEAARGEYVLIQLDADDIYYRGITDFVEIYHQIDDQVLFDPFLKGYHIQMARRDLLLTVSHRSMGYHEDRDLWRRMIAEGHLIGLHHKPIRESVGYDRGFREKVEARFDAIVSQFRSGVSLESYMRWLFWKLPTWRPGKSLSFRAIVFNIVCAPLAYLIATRRGVYGGFTAEYADMTRYTVLLPARIMTLSQIEAEYGISIDRDALSTDGCEVYDLEPGEHPGPRYWLNERANVAANRRKKQGR</sequence>
<keyword evidence="3" id="KW-1185">Reference proteome</keyword>
<dbReference type="InterPro" id="IPR050834">
    <property type="entry name" value="Glycosyltransf_2"/>
</dbReference>
<accession>A0A368NEH7</accession>
<evidence type="ECO:0000259" key="1">
    <source>
        <dbReference type="Pfam" id="PF00535"/>
    </source>
</evidence>
<proteinExistence type="predicted"/>
<dbReference type="SUPFAM" id="SSF53448">
    <property type="entry name" value="Nucleotide-diphospho-sugar transferases"/>
    <property type="match status" value="1"/>
</dbReference>
<comment type="caution">
    <text evidence="2">The sequence shown here is derived from an EMBL/GenBank/DDBJ whole genome shotgun (WGS) entry which is preliminary data.</text>
</comment>
<dbReference type="RefSeq" id="WP_114449561.1">
    <property type="nucleotide sequence ID" value="NZ_QPHM01000001.1"/>
</dbReference>
<dbReference type="OrthoDB" id="46222at2157"/>
<keyword evidence="2" id="KW-0808">Transferase</keyword>
<organism evidence="2 3">
    <name type="scientific">Haloplanus salinus</name>
    <dbReference type="NCBI Taxonomy" id="1126245"/>
    <lineage>
        <taxon>Archaea</taxon>
        <taxon>Methanobacteriati</taxon>
        <taxon>Methanobacteriota</taxon>
        <taxon>Stenosarchaea group</taxon>
        <taxon>Halobacteria</taxon>
        <taxon>Halobacteriales</taxon>
        <taxon>Haloferacaceae</taxon>
        <taxon>Haloplanus</taxon>
    </lineage>
</organism>
<dbReference type="PANTHER" id="PTHR43685">
    <property type="entry name" value="GLYCOSYLTRANSFERASE"/>
    <property type="match status" value="1"/>
</dbReference>
<dbReference type="Gene3D" id="3.90.550.10">
    <property type="entry name" value="Spore Coat Polysaccharide Biosynthesis Protein SpsA, Chain A"/>
    <property type="match status" value="1"/>
</dbReference>
<dbReference type="PANTHER" id="PTHR43685:SF2">
    <property type="entry name" value="GLYCOSYLTRANSFERASE 2-LIKE DOMAIN-CONTAINING PROTEIN"/>
    <property type="match status" value="1"/>
</dbReference>
<dbReference type="InterPro" id="IPR029044">
    <property type="entry name" value="Nucleotide-diphossugar_trans"/>
</dbReference>
<name>A0A368NEH7_9EURY</name>
<feature type="domain" description="Glycosyltransferase 2-like" evidence="1">
    <location>
        <begin position="5"/>
        <end position="114"/>
    </location>
</feature>
<gene>
    <name evidence="2" type="ORF">DU504_12205</name>
</gene>
<dbReference type="AlphaFoldDB" id="A0A368NEH7"/>
<dbReference type="CDD" id="cd00761">
    <property type="entry name" value="Glyco_tranf_GTA_type"/>
    <property type="match status" value="1"/>
</dbReference>
<evidence type="ECO:0000313" key="2">
    <source>
        <dbReference type="EMBL" id="RCU47994.1"/>
    </source>
</evidence>
<dbReference type="EMBL" id="QPHM01000001">
    <property type="protein sequence ID" value="RCU47994.1"/>
    <property type="molecule type" value="Genomic_DNA"/>
</dbReference>
<dbReference type="Proteomes" id="UP000252189">
    <property type="component" value="Unassembled WGS sequence"/>
</dbReference>